<evidence type="ECO:0000256" key="1">
    <source>
        <dbReference type="ARBA" id="ARBA00008966"/>
    </source>
</evidence>
<evidence type="ECO:0000256" key="2">
    <source>
        <dbReference type="ARBA" id="ARBA00013850"/>
    </source>
</evidence>
<organism evidence="6 7">
    <name type="scientific">Malassezia furfur</name>
    <name type="common">Pityriasis versicolor infection agent</name>
    <name type="synonym">Pityrosporum furfur</name>
    <dbReference type="NCBI Taxonomy" id="55194"/>
    <lineage>
        <taxon>Eukaryota</taxon>
        <taxon>Fungi</taxon>
        <taxon>Dikarya</taxon>
        <taxon>Basidiomycota</taxon>
        <taxon>Ustilaginomycotina</taxon>
        <taxon>Malasseziomycetes</taxon>
        <taxon>Malasseziales</taxon>
        <taxon>Malasseziaceae</taxon>
        <taxon>Malassezia</taxon>
    </lineage>
</organism>
<dbReference type="Pfam" id="PF08164">
    <property type="entry name" value="TRAUB"/>
    <property type="match status" value="1"/>
</dbReference>
<sequence>MALDVDALLRVAPESTCMPNAAIDPEQSYEDGNDAASHVSRSDDEMPEHAARRHYVDVGASKMRKARLTDSDALSRGKYSGVKTSRAEMFGDDGEDDDDVDDDDEDGEEEEKEDLAMDDLGEDNDDDDESEESDAYDAPEHTDRDDGDEVSEVEEFDDDDGDDGQVQSDSDDEEVLDESDSNSVDAYESDVPGRTPDAVPRGTKRRADAPEAAPGGNNGDLLAQLQTRQAQDVRKGRDVQKQVRAWEQALRTRIAMQKTNTQVGRLPPSQDVAACLDAAPEARTALDAAAADLEVMASTLLLIRMRLWEQNLPALRDVLASRVNTEASASKAARDLEAAIEPHRRMLLSRWSNKIAAAPDSRNAPGAKLQLRAMNQGVVEQMDQALSGDGLARLVERTRVWRATDVDRVGAATPAVADARAAQDADVFDDSDFYAQLLRDLVDNAGLVQAGTSAFASDALHAKKRKRAVDVRASKGRRIRYQVIDKVQNFMPPIPRVTWSDDQAERLFARLAGARPDTDEADDAVPAAPEPLPVADGFRLFA</sequence>
<dbReference type="PANTHER" id="PTHR15565:SF0">
    <property type="entry name" value="PROTEIN AATF"/>
    <property type="match status" value="1"/>
</dbReference>
<feature type="compositionally biased region" description="Basic and acidic residues" evidence="3">
    <location>
        <begin position="40"/>
        <end position="56"/>
    </location>
</feature>
<evidence type="ECO:0000313" key="7">
    <source>
        <dbReference type="Proteomes" id="UP000818624"/>
    </source>
</evidence>
<gene>
    <name evidence="6" type="primary">BFR2</name>
    <name evidence="6" type="ORF">GLX27_000245</name>
</gene>
<dbReference type="Proteomes" id="UP000818624">
    <property type="component" value="Chromosome 1"/>
</dbReference>
<feature type="domain" description="Apoptosis-antagonizing transcription factor C-terminal" evidence="4">
    <location>
        <begin position="434"/>
        <end position="511"/>
    </location>
</feature>
<name>A0ABY8EIP6_MALFU</name>
<dbReference type="InterPro" id="IPR012617">
    <property type="entry name" value="AATF_C"/>
</dbReference>
<dbReference type="InterPro" id="IPR039223">
    <property type="entry name" value="AATF/Bfr2"/>
</dbReference>
<evidence type="ECO:0000313" key="6">
    <source>
        <dbReference type="EMBL" id="WFD45623.1"/>
    </source>
</evidence>
<dbReference type="Pfam" id="PF13339">
    <property type="entry name" value="AATF-Che1"/>
    <property type="match status" value="1"/>
</dbReference>
<dbReference type="PANTHER" id="PTHR15565">
    <property type="entry name" value="AATF PROTEIN APOPTOSIS ANTAGONIZING TRANSCRIPTION FACTOR"/>
    <property type="match status" value="1"/>
</dbReference>
<feature type="domain" description="AATF leucine zipper-containing" evidence="5">
    <location>
        <begin position="232"/>
        <end position="354"/>
    </location>
</feature>
<evidence type="ECO:0000259" key="5">
    <source>
        <dbReference type="Pfam" id="PF13339"/>
    </source>
</evidence>
<dbReference type="EMBL" id="CP046234">
    <property type="protein sequence ID" value="WFD45623.1"/>
    <property type="molecule type" value="Genomic_DNA"/>
</dbReference>
<evidence type="ECO:0000259" key="4">
    <source>
        <dbReference type="Pfam" id="PF08164"/>
    </source>
</evidence>
<feature type="region of interest" description="Disordered" evidence="3">
    <location>
        <begin position="18"/>
        <end position="220"/>
    </location>
</feature>
<protein>
    <recommendedName>
        <fullName evidence="2">Protein BFR2</fullName>
    </recommendedName>
</protein>
<comment type="similarity">
    <text evidence="1">Belongs to the AATF family.</text>
</comment>
<evidence type="ECO:0000256" key="3">
    <source>
        <dbReference type="SAM" id="MobiDB-lite"/>
    </source>
</evidence>
<dbReference type="InterPro" id="IPR025160">
    <property type="entry name" value="AATF"/>
</dbReference>
<keyword evidence="7" id="KW-1185">Reference proteome</keyword>
<feature type="compositionally biased region" description="Acidic residues" evidence="3">
    <location>
        <begin position="90"/>
        <end position="137"/>
    </location>
</feature>
<feature type="compositionally biased region" description="Acidic residues" evidence="3">
    <location>
        <begin position="145"/>
        <end position="180"/>
    </location>
</feature>
<reference evidence="6 7" key="1">
    <citation type="journal article" date="2020" name="Elife">
        <title>Loss of centromere function drives karyotype evolution in closely related Malassezia species.</title>
        <authorList>
            <person name="Sankaranarayanan S.R."/>
            <person name="Ianiri G."/>
            <person name="Coelho M.A."/>
            <person name="Reza M.H."/>
            <person name="Thimmappa B.C."/>
            <person name="Ganguly P."/>
            <person name="Vadnala R.N."/>
            <person name="Sun S."/>
            <person name="Siddharthan R."/>
            <person name="Tellgren-Roth C."/>
            <person name="Dawson T.L."/>
            <person name="Heitman J."/>
            <person name="Sanyal K."/>
        </authorList>
    </citation>
    <scope>NUCLEOTIDE SEQUENCE [LARGE SCALE GENOMIC DNA]</scope>
    <source>
        <strain evidence="6">CBS14141</strain>
    </source>
</reference>
<accession>A0ABY8EIP6</accession>
<proteinExistence type="inferred from homology"/>